<evidence type="ECO:0000256" key="2">
    <source>
        <dbReference type="ARBA" id="ARBA00023136"/>
    </source>
</evidence>
<keyword evidence="3" id="KW-0998">Cell outer membrane</keyword>
<dbReference type="Proteomes" id="UP000605670">
    <property type="component" value="Unassembled WGS sequence"/>
</dbReference>
<dbReference type="SUPFAM" id="SSF103088">
    <property type="entry name" value="OmpA-like"/>
    <property type="match status" value="1"/>
</dbReference>
<evidence type="ECO:0000256" key="1">
    <source>
        <dbReference type="ARBA" id="ARBA00004442"/>
    </source>
</evidence>
<keyword evidence="8" id="KW-1185">Reference proteome</keyword>
<evidence type="ECO:0000256" key="3">
    <source>
        <dbReference type="ARBA" id="ARBA00023237"/>
    </source>
</evidence>
<evidence type="ECO:0000256" key="4">
    <source>
        <dbReference type="PROSITE-ProRule" id="PRU00473"/>
    </source>
</evidence>
<protein>
    <recommendedName>
        <fullName evidence="6">OmpA-like domain-containing protein</fullName>
    </recommendedName>
</protein>
<evidence type="ECO:0000313" key="8">
    <source>
        <dbReference type="Proteomes" id="UP000605670"/>
    </source>
</evidence>
<proteinExistence type="predicted"/>
<dbReference type="PANTHER" id="PTHR30329:SF21">
    <property type="entry name" value="LIPOPROTEIN YIAD-RELATED"/>
    <property type="match status" value="1"/>
</dbReference>
<feature type="region of interest" description="Disordered" evidence="5">
    <location>
        <begin position="152"/>
        <end position="187"/>
    </location>
</feature>
<sequence>MTVTTLVAVALWLSQGGLPASDVDEALATLSDSDHAASISLLADGMTMLDPSLTQLAESISPLEAETTQGEETVISLSSDVLFEFDRSAISETARKKIAELVADVPEGATVEIGGHTDSVSDEAYNQELSEKRAQAVADVLAQARPDLQLDVKGYGESQPVADNERGGEDHPEGRALNRRVEIRYEG</sequence>
<reference evidence="7" key="2">
    <citation type="submission" date="2020-09" db="EMBL/GenBank/DDBJ databases">
        <authorList>
            <person name="Sun Q."/>
            <person name="Zhou Y."/>
        </authorList>
    </citation>
    <scope>NUCLEOTIDE SEQUENCE</scope>
    <source>
        <strain evidence="7">CGMCC 1.12160</strain>
    </source>
</reference>
<dbReference type="InterPro" id="IPR006664">
    <property type="entry name" value="OMP_bac"/>
</dbReference>
<keyword evidence="2 4" id="KW-0472">Membrane</keyword>
<evidence type="ECO:0000256" key="5">
    <source>
        <dbReference type="SAM" id="MobiDB-lite"/>
    </source>
</evidence>
<dbReference type="Pfam" id="PF00691">
    <property type="entry name" value="OmpA"/>
    <property type="match status" value="1"/>
</dbReference>
<feature type="compositionally biased region" description="Basic and acidic residues" evidence="5">
    <location>
        <begin position="163"/>
        <end position="187"/>
    </location>
</feature>
<dbReference type="AlphaFoldDB" id="A0A917BQV7"/>
<evidence type="ECO:0000313" key="7">
    <source>
        <dbReference type="EMBL" id="GGF55359.1"/>
    </source>
</evidence>
<reference evidence="7" key="1">
    <citation type="journal article" date="2014" name="Int. J. Syst. Evol. Microbiol.">
        <title>Complete genome sequence of Corynebacterium casei LMG S-19264T (=DSM 44701T), isolated from a smear-ripened cheese.</title>
        <authorList>
            <consortium name="US DOE Joint Genome Institute (JGI-PGF)"/>
            <person name="Walter F."/>
            <person name="Albersmeier A."/>
            <person name="Kalinowski J."/>
            <person name="Ruckert C."/>
        </authorList>
    </citation>
    <scope>NUCLEOTIDE SEQUENCE</scope>
    <source>
        <strain evidence="7">CGMCC 1.12160</strain>
    </source>
</reference>
<comment type="subcellular location">
    <subcellularLocation>
        <location evidence="1">Cell outer membrane</location>
    </subcellularLocation>
</comment>
<dbReference type="RefSeq" id="WP_188431125.1">
    <property type="nucleotide sequence ID" value="NZ_BAABKH010000014.1"/>
</dbReference>
<name>A0A917BQV7_9MICO</name>
<dbReference type="Gene3D" id="3.30.1330.60">
    <property type="entry name" value="OmpA-like domain"/>
    <property type="match status" value="1"/>
</dbReference>
<dbReference type="InterPro" id="IPR006665">
    <property type="entry name" value="OmpA-like"/>
</dbReference>
<dbReference type="PRINTS" id="PR01021">
    <property type="entry name" value="OMPADOMAIN"/>
</dbReference>
<dbReference type="PANTHER" id="PTHR30329">
    <property type="entry name" value="STATOR ELEMENT OF FLAGELLAR MOTOR COMPLEX"/>
    <property type="match status" value="1"/>
</dbReference>
<dbReference type="InterPro" id="IPR036737">
    <property type="entry name" value="OmpA-like_sf"/>
</dbReference>
<dbReference type="PROSITE" id="PS51123">
    <property type="entry name" value="OMPA_2"/>
    <property type="match status" value="1"/>
</dbReference>
<gene>
    <name evidence="7" type="ORF">GCM10011366_24090</name>
</gene>
<feature type="domain" description="OmpA-like" evidence="6">
    <location>
        <begin position="70"/>
        <end position="187"/>
    </location>
</feature>
<dbReference type="GO" id="GO:0009279">
    <property type="term" value="C:cell outer membrane"/>
    <property type="evidence" value="ECO:0007669"/>
    <property type="project" value="UniProtKB-SubCell"/>
</dbReference>
<organism evidence="7 8">
    <name type="scientific">Ornithinimicrobium tianjinense</name>
    <dbReference type="NCBI Taxonomy" id="1195761"/>
    <lineage>
        <taxon>Bacteria</taxon>
        <taxon>Bacillati</taxon>
        <taxon>Actinomycetota</taxon>
        <taxon>Actinomycetes</taxon>
        <taxon>Micrococcales</taxon>
        <taxon>Ornithinimicrobiaceae</taxon>
        <taxon>Ornithinimicrobium</taxon>
    </lineage>
</organism>
<dbReference type="InterPro" id="IPR050330">
    <property type="entry name" value="Bact_OuterMem_StrucFunc"/>
</dbReference>
<dbReference type="CDD" id="cd07185">
    <property type="entry name" value="OmpA_C-like"/>
    <property type="match status" value="1"/>
</dbReference>
<dbReference type="EMBL" id="BMEM01000004">
    <property type="protein sequence ID" value="GGF55359.1"/>
    <property type="molecule type" value="Genomic_DNA"/>
</dbReference>
<comment type="caution">
    <text evidence="7">The sequence shown here is derived from an EMBL/GenBank/DDBJ whole genome shotgun (WGS) entry which is preliminary data.</text>
</comment>
<accession>A0A917BQV7</accession>
<evidence type="ECO:0000259" key="6">
    <source>
        <dbReference type="PROSITE" id="PS51123"/>
    </source>
</evidence>